<proteinExistence type="predicted"/>
<comment type="caution">
    <text evidence="2">The sequence shown here is derived from an EMBL/GenBank/DDBJ whole genome shotgun (WGS) entry which is preliminary data.</text>
</comment>
<accession>A0ABP6QML9</accession>
<dbReference type="EMBL" id="BAAAUV010000028">
    <property type="protein sequence ID" value="GAA3235628.1"/>
    <property type="molecule type" value="Genomic_DNA"/>
</dbReference>
<dbReference type="Proteomes" id="UP001501237">
    <property type="component" value="Unassembled WGS sequence"/>
</dbReference>
<evidence type="ECO:0000313" key="2">
    <source>
        <dbReference type="EMBL" id="GAA3235628.1"/>
    </source>
</evidence>
<keyword evidence="3" id="KW-1185">Reference proteome</keyword>
<name>A0ABP6QML9_9ACTN</name>
<organism evidence="2 3">
    <name type="scientific">Actinocorallia longicatena</name>
    <dbReference type="NCBI Taxonomy" id="111803"/>
    <lineage>
        <taxon>Bacteria</taxon>
        <taxon>Bacillati</taxon>
        <taxon>Actinomycetota</taxon>
        <taxon>Actinomycetes</taxon>
        <taxon>Streptosporangiales</taxon>
        <taxon>Thermomonosporaceae</taxon>
        <taxon>Actinocorallia</taxon>
    </lineage>
</organism>
<protein>
    <submittedName>
        <fullName evidence="2">Uncharacterized protein</fullName>
    </submittedName>
</protein>
<sequence length="59" mass="6055">MPPVSVTIHAEKLLAFAEEPALGEVLVSSFGFSPHAATSSARPATPAASRIPLDTLPPC</sequence>
<evidence type="ECO:0000313" key="3">
    <source>
        <dbReference type="Proteomes" id="UP001501237"/>
    </source>
</evidence>
<reference evidence="3" key="1">
    <citation type="journal article" date="2019" name="Int. J. Syst. Evol. Microbiol.">
        <title>The Global Catalogue of Microorganisms (GCM) 10K type strain sequencing project: providing services to taxonomists for standard genome sequencing and annotation.</title>
        <authorList>
            <consortium name="The Broad Institute Genomics Platform"/>
            <consortium name="The Broad Institute Genome Sequencing Center for Infectious Disease"/>
            <person name="Wu L."/>
            <person name="Ma J."/>
        </authorList>
    </citation>
    <scope>NUCLEOTIDE SEQUENCE [LARGE SCALE GENOMIC DNA]</scope>
    <source>
        <strain evidence="3">JCM 9377</strain>
    </source>
</reference>
<gene>
    <name evidence="2" type="ORF">GCM10010468_69540</name>
</gene>
<feature type="compositionally biased region" description="Low complexity" evidence="1">
    <location>
        <begin position="36"/>
        <end position="50"/>
    </location>
</feature>
<evidence type="ECO:0000256" key="1">
    <source>
        <dbReference type="SAM" id="MobiDB-lite"/>
    </source>
</evidence>
<feature type="region of interest" description="Disordered" evidence="1">
    <location>
        <begin position="34"/>
        <end position="59"/>
    </location>
</feature>